<dbReference type="GO" id="GO:0046983">
    <property type="term" value="F:protein dimerization activity"/>
    <property type="evidence" value="ECO:0007669"/>
    <property type="project" value="InterPro"/>
</dbReference>
<evidence type="ECO:0000256" key="2">
    <source>
        <dbReference type="ARBA" id="ARBA00004477"/>
    </source>
</evidence>
<dbReference type="InParanoid" id="B7PJL6"/>
<dbReference type="PANTHER" id="PTHR46062:SF1">
    <property type="entry name" value="LP12374P"/>
    <property type="match status" value="1"/>
</dbReference>
<evidence type="ECO:0000256" key="16">
    <source>
        <dbReference type="ARBA" id="ARBA00023242"/>
    </source>
</evidence>
<dbReference type="Proteomes" id="UP000001555">
    <property type="component" value="Unassembled WGS sequence"/>
</dbReference>
<organism>
    <name type="scientific">Ixodes scapularis</name>
    <name type="common">Black-legged tick</name>
    <name type="synonym">Deer tick</name>
    <dbReference type="NCBI Taxonomy" id="6945"/>
    <lineage>
        <taxon>Eukaryota</taxon>
        <taxon>Metazoa</taxon>
        <taxon>Ecdysozoa</taxon>
        <taxon>Arthropoda</taxon>
        <taxon>Chelicerata</taxon>
        <taxon>Arachnida</taxon>
        <taxon>Acari</taxon>
        <taxon>Parasitiformes</taxon>
        <taxon>Ixodida</taxon>
        <taxon>Ixodoidea</taxon>
        <taxon>Ixodidae</taxon>
        <taxon>Ixodinae</taxon>
        <taxon>Ixodes</taxon>
    </lineage>
</organism>
<reference evidence="22" key="2">
    <citation type="submission" date="2020-05" db="UniProtKB">
        <authorList>
            <consortium name="EnsemblMetazoa"/>
        </authorList>
    </citation>
    <scope>IDENTIFICATION</scope>
    <source>
        <strain evidence="22">wikel</strain>
    </source>
</reference>
<evidence type="ECO:0000256" key="8">
    <source>
        <dbReference type="ARBA" id="ARBA00022776"/>
    </source>
</evidence>
<keyword evidence="24" id="KW-1267">Proteomics identification</keyword>
<dbReference type="SMART" id="SM00353">
    <property type="entry name" value="HLH"/>
    <property type="match status" value="1"/>
</dbReference>
<dbReference type="Gene3D" id="1.10.418.60">
    <property type="entry name" value="Ncd80 complex, Nuf2 subunit"/>
    <property type="match status" value="1"/>
</dbReference>
<evidence type="ECO:0000313" key="22">
    <source>
        <dbReference type="EnsemblMetazoa" id="ISCW018168-PA"/>
    </source>
</evidence>
<evidence type="ECO:0000256" key="17">
    <source>
        <dbReference type="ARBA" id="ARBA00023306"/>
    </source>
</evidence>
<keyword evidence="15" id="KW-0804">Transcription</keyword>
<sequence>MLNDKVTRREVEAPTSEFMTKVFYGVFKEAGLNETAFEMSQFLVPAHVSRLVPTLHLNKLMQVVFTKLGVPDFGLSDISDPKPKRSRHNRLLWLLGRQRYSATSGCDWVGSGTCGDADRLDMDNSSASDIDDMFSLMPESLIGSSELFDNELLGSLPSLPDDPALMGIKEEDLDLELFDGGLGPEAMQQGGLFVQEVLPPPPQQQQPEAPKRTLLPHKKVTVVRPFSHQAPRRAVQPAPMPSVAELLAALKEQQQQQQQRITRLSQLPTQKVQQMLLQQLVKDGGAGAGGGSILAYTPLSPAPVVAAPQTAPMLTTSAIPLVLDTDRLSRVVAVKPPNKGEKRNAHNAIERRYRSSINDKIVELKNMVVGPEAKTILGGNEGGWLTDTTRVPVQLNKSAVLRKAIDYLRYLQNANAKLKQENVALKMAVQRTGASVGDILQEARAGQQAVDSSQEAMTPPSSDLASSPDHALDESSSGLSEPPSPIRAEVSAEEFPGVERTAMLHSSRMVLCVFVLALFVFDPVGWLLAGGGSAPAATSAHAGGRSILSARPEVDPAGWSVPWSWLASAAVSFCCLAWLLVRGDPLARPGPRQQAVFWRHRKQADAHLAEGDGVRAAEQLCRCLCSLGQRGDLGLLESLCGVCWQGLRQALHWAPLGLWLEQKAAGGLGLHPEERARTAAHLALAHLQLGELHMLGHVPRWGRWQGLSHALSALNWAQVAGPAQLGPRVMSRACLGATLRLLDCCHVRLHFAPRLLLFQARRVWGPAVPSDLQWVFEGTGRSFLLGRGWAPLQDSPCVLTSRGDPCSLLAAVAQCYREHLLERAVAALATASRPSRGDMDPLRLLDLVEGCSQEGGALGAGPMDEGALWWAGLLRVALLWARGDEAPAEGARLRRLPPDTDPLAHAMALALAARRDFLTGQHASPRETLAACERASSRLWECAGRGSSPSSQVLVQSGCEWLLQTRAQLWERGARGPPGAALAEGFRRDLTLLRRLAQDAPHLQLKLQLYEATMRVLCGANPVRTQLALDRCLRRRLSHYPSVVCAKGSVEPEPQREEAEALLLSVKHLGPLWGRDQREALLAQAAAILGALGHTQALAHCHRLMATPTLAA</sequence>
<dbReference type="InterPro" id="IPR036638">
    <property type="entry name" value="HLH_DNA-bd_sf"/>
</dbReference>
<dbReference type="VEuPathDB" id="VectorBase:ISCI018168"/>
<evidence type="ECO:0000313" key="21">
    <source>
        <dbReference type="EMBL" id="EEC06788.1"/>
    </source>
</evidence>
<evidence type="ECO:0000256" key="14">
    <source>
        <dbReference type="ARBA" id="ARBA00023136"/>
    </source>
</evidence>
<reference evidence="21 23" key="1">
    <citation type="submission" date="2008-03" db="EMBL/GenBank/DDBJ databases">
        <title>Annotation of Ixodes scapularis.</title>
        <authorList>
            <consortium name="Ixodes scapularis Genome Project Consortium"/>
            <person name="Caler E."/>
            <person name="Hannick L.I."/>
            <person name="Bidwell S."/>
            <person name="Joardar V."/>
            <person name="Thiagarajan M."/>
            <person name="Amedeo P."/>
            <person name="Galinsky K.J."/>
            <person name="Schobel S."/>
            <person name="Inman J."/>
            <person name="Hostetler J."/>
            <person name="Miller J."/>
            <person name="Hammond M."/>
            <person name="Megy K."/>
            <person name="Lawson D."/>
            <person name="Kodira C."/>
            <person name="Sutton G."/>
            <person name="Meyer J."/>
            <person name="Hill C.A."/>
            <person name="Birren B."/>
            <person name="Nene V."/>
            <person name="Collins F."/>
            <person name="Alarcon-Chaidez F."/>
            <person name="Wikel S."/>
            <person name="Strausberg R."/>
        </authorList>
    </citation>
    <scope>NUCLEOTIDE SEQUENCE [LARGE SCALE GENOMIC DNA]</scope>
    <source>
        <strain evidence="23">Wikel</strain>
        <strain evidence="21">Wikel colony</strain>
    </source>
</reference>
<keyword evidence="6" id="KW-0132">Cell division</keyword>
<evidence type="ECO:0000259" key="20">
    <source>
        <dbReference type="PROSITE" id="PS50888"/>
    </source>
</evidence>
<dbReference type="GO" id="GO:0000978">
    <property type="term" value="F:RNA polymerase II cis-regulatory region sequence-specific DNA binding"/>
    <property type="evidence" value="ECO:0000318"/>
    <property type="project" value="GO_Central"/>
</dbReference>
<dbReference type="EMBL" id="ABJB010149491">
    <property type="status" value="NOT_ANNOTATED_CDS"/>
    <property type="molecule type" value="Genomic_DNA"/>
</dbReference>
<evidence type="ECO:0000256" key="7">
    <source>
        <dbReference type="ARBA" id="ARBA00022692"/>
    </source>
</evidence>
<keyword evidence="7" id="KW-0812">Transmembrane</keyword>
<keyword evidence="5" id="KW-0158">Chromosome</keyword>
<gene>
    <name evidence="21" type="ORF">IscW_ISCW018168</name>
</gene>
<evidence type="ECO:0000256" key="4">
    <source>
        <dbReference type="ARBA" id="ARBA00005498"/>
    </source>
</evidence>
<keyword evidence="11" id="KW-0805">Transcription regulation</keyword>
<evidence type="ECO:0000256" key="6">
    <source>
        <dbReference type="ARBA" id="ARBA00022618"/>
    </source>
</evidence>
<dbReference type="EMBL" id="ABJB010899671">
    <property type="status" value="NOT_ANNOTATED_CDS"/>
    <property type="molecule type" value="Genomic_DNA"/>
</dbReference>
<name>B7PJL6_IXOSC</name>
<dbReference type="Pfam" id="PF00010">
    <property type="entry name" value="HLH"/>
    <property type="match status" value="1"/>
</dbReference>
<keyword evidence="17" id="KW-0131">Cell cycle</keyword>
<evidence type="ECO:0000313" key="23">
    <source>
        <dbReference type="Proteomes" id="UP000001555"/>
    </source>
</evidence>
<keyword evidence="16" id="KW-0539">Nucleus</keyword>
<dbReference type="Gene3D" id="4.10.280.10">
    <property type="entry name" value="Helix-loop-helix DNA-binding domain"/>
    <property type="match status" value="1"/>
</dbReference>
<dbReference type="GO" id="GO:0000981">
    <property type="term" value="F:DNA-binding transcription factor activity, RNA polymerase II-specific"/>
    <property type="evidence" value="ECO:0000318"/>
    <property type="project" value="GO_Central"/>
</dbReference>
<dbReference type="GO" id="GO:0051301">
    <property type="term" value="P:cell division"/>
    <property type="evidence" value="ECO:0007669"/>
    <property type="project" value="UniProtKB-KW"/>
</dbReference>
<dbReference type="GO" id="GO:0031262">
    <property type="term" value="C:Ndc80 complex"/>
    <property type="evidence" value="ECO:0007669"/>
    <property type="project" value="InterPro"/>
</dbReference>
<evidence type="ECO:0000256" key="12">
    <source>
        <dbReference type="ARBA" id="ARBA00023054"/>
    </source>
</evidence>
<dbReference type="EMBL" id="ABJB010780728">
    <property type="status" value="NOT_ANNOTATED_CDS"/>
    <property type="molecule type" value="Genomic_DNA"/>
</dbReference>
<dbReference type="OrthoDB" id="2133190at2759"/>
<keyword evidence="9" id="KW-0256">Endoplasmic reticulum</keyword>
<feature type="compositionally biased region" description="Polar residues" evidence="19">
    <location>
        <begin position="449"/>
        <end position="465"/>
    </location>
</feature>
<dbReference type="GO" id="GO:0005634">
    <property type="term" value="C:nucleus"/>
    <property type="evidence" value="ECO:0000318"/>
    <property type="project" value="GO_Central"/>
</dbReference>
<dbReference type="VEuPathDB" id="VectorBase:ISCW018168"/>
<evidence type="ECO:0000256" key="5">
    <source>
        <dbReference type="ARBA" id="ARBA00022454"/>
    </source>
</evidence>
<dbReference type="EMBL" id="ABJB011006011">
    <property type="status" value="NOT_ANNOTATED_CDS"/>
    <property type="molecule type" value="Genomic_DNA"/>
</dbReference>
<dbReference type="InterPro" id="IPR005549">
    <property type="entry name" value="Kinetochore_Nuf2_N"/>
</dbReference>
<keyword evidence="14" id="KW-0472">Membrane</keyword>
<dbReference type="GO" id="GO:0005789">
    <property type="term" value="C:endoplasmic reticulum membrane"/>
    <property type="evidence" value="ECO:0007669"/>
    <property type="project" value="UniProtKB-SubCell"/>
</dbReference>
<dbReference type="AlphaFoldDB" id="B7PJL6"/>
<dbReference type="EnsemblMetazoa" id="ISCW018168-RA">
    <property type="protein sequence ID" value="ISCW018168-PA"/>
    <property type="gene ID" value="ISCW018168"/>
</dbReference>
<keyword evidence="8" id="KW-0498">Mitosis</keyword>
<evidence type="ECO:0000256" key="18">
    <source>
        <dbReference type="ARBA" id="ARBA00023328"/>
    </source>
</evidence>
<dbReference type="EMBL" id="DS727209">
    <property type="protein sequence ID" value="EEC06788.1"/>
    <property type="molecule type" value="Genomic_DNA"/>
</dbReference>
<comment type="subcellular location">
    <subcellularLocation>
        <location evidence="3">Chromosome</location>
        <location evidence="3">Centromere</location>
    </subcellularLocation>
    <subcellularLocation>
        <location evidence="2">Endoplasmic reticulum membrane</location>
        <topology evidence="2">Multi-pass membrane protein</topology>
    </subcellularLocation>
    <subcellularLocation>
        <location evidence="1">Nucleus</location>
    </subcellularLocation>
</comment>
<dbReference type="HOGENOM" id="CLU_281637_0_0_1"/>
<keyword evidence="18" id="KW-0137">Centromere</keyword>
<dbReference type="GO" id="GO:0006357">
    <property type="term" value="P:regulation of transcription by RNA polymerase II"/>
    <property type="evidence" value="ECO:0000318"/>
    <property type="project" value="GO_Central"/>
</dbReference>
<dbReference type="SUPFAM" id="SSF47459">
    <property type="entry name" value="HLH, helix-loop-helix DNA-binding domain"/>
    <property type="match status" value="1"/>
</dbReference>
<evidence type="ECO:0000256" key="11">
    <source>
        <dbReference type="ARBA" id="ARBA00023015"/>
    </source>
</evidence>
<dbReference type="FunCoup" id="B7PJL6">
    <property type="interactions" value="651"/>
</dbReference>
<protein>
    <submittedName>
        <fullName evidence="21 22">Sterol regulatory element-binding protein, putative</fullName>
    </submittedName>
</protein>
<dbReference type="PaxDb" id="6945-B7PJL6"/>
<dbReference type="PROSITE" id="PS50888">
    <property type="entry name" value="BHLH"/>
    <property type="match status" value="1"/>
</dbReference>
<dbReference type="Pfam" id="PF03800">
    <property type="entry name" value="Nuf2"/>
    <property type="match status" value="1"/>
</dbReference>
<dbReference type="VEuPathDB" id="VectorBase:ISCP_016306"/>
<proteinExistence type="evidence at protein level"/>
<evidence type="ECO:0000256" key="19">
    <source>
        <dbReference type="SAM" id="MobiDB-lite"/>
    </source>
</evidence>
<dbReference type="STRING" id="6945.B7PJL6"/>
<dbReference type="EMBL" id="ABJB010110555">
    <property type="status" value="NOT_ANNOTATED_CDS"/>
    <property type="molecule type" value="Genomic_DNA"/>
</dbReference>
<dbReference type="InterPro" id="IPR011598">
    <property type="entry name" value="bHLH_dom"/>
</dbReference>
<accession>B7PJL6</accession>
<dbReference type="FunFam" id="4.10.280.10:FF:000098">
    <property type="entry name" value="Sterol regulatory element-binding protein"/>
    <property type="match status" value="1"/>
</dbReference>
<feature type="region of interest" description="Disordered" evidence="19">
    <location>
        <begin position="444"/>
        <end position="488"/>
    </location>
</feature>
<feature type="domain" description="BHLH" evidence="20">
    <location>
        <begin position="341"/>
        <end position="411"/>
    </location>
</feature>
<evidence type="ECO:0000256" key="3">
    <source>
        <dbReference type="ARBA" id="ARBA00004584"/>
    </source>
</evidence>
<keyword evidence="13" id="KW-0238">DNA-binding</keyword>
<keyword evidence="12" id="KW-0175">Coiled coil</keyword>
<evidence type="ECO:0000256" key="9">
    <source>
        <dbReference type="ARBA" id="ARBA00022824"/>
    </source>
</evidence>
<dbReference type="InterPro" id="IPR038275">
    <property type="entry name" value="Nuf2_N_sf"/>
</dbReference>
<dbReference type="EMBL" id="ABJB011070400">
    <property type="status" value="NOT_ANNOTATED_CDS"/>
    <property type="molecule type" value="Genomic_DNA"/>
</dbReference>
<comment type="similarity">
    <text evidence="4">Belongs to the NUF2 family.</text>
</comment>
<dbReference type="PANTHER" id="PTHR46062">
    <property type="entry name" value="STEROL REGULATORY ELEMENT-BINDING PROTEIN"/>
    <property type="match status" value="1"/>
</dbReference>
<evidence type="ECO:0000256" key="10">
    <source>
        <dbReference type="ARBA" id="ARBA00022989"/>
    </source>
</evidence>
<evidence type="ECO:0000256" key="13">
    <source>
        <dbReference type="ARBA" id="ARBA00023125"/>
    </source>
</evidence>
<evidence type="ECO:0000256" key="15">
    <source>
        <dbReference type="ARBA" id="ARBA00023163"/>
    </source>
</evidence>
<keyword evidence="10" id="KW-1133">Transmembrane helix</keyword>
<evidence type="ECO:0000256" key="1">
    <source>
        <dbReference type="ARBA" id="ARBA00004123"/>
    </source>
</evidence>
<keyword evidence="23" id="KW-1185">Reference proteome</keyword>
<evidence type="ECO:0007829" key="24">
    <source>
        <dbReference type="PeptideAtlas" id="B7PJL6"/>
    </source>
</evidence>
<dbReference type="CDD" id="cd18921">
    <property type="entry name" value="bHLHzip_SREBP1"/>
    <property type="match status" value="1"/>
</dbReference>